<reference evidence="4 5" key="1">
    <citation type="submission" date="2019-05" db="EMBL/GenBank/DDBJ databases">
        <title>Emergence of the Ug99 lineage of the wheat stem rust pathogen through somatic hybridization.</title>
        <authorList>
            <person name="Li F."/>
            <person name="Upadhyaya N.M."/>
            <person name="Sperschneider J."/>
            <person name="Matny O."/>
            <person name="Nguyen-Phuc H."/>
            <person name="Mago R."/>
            <person name="Raley C."/>
            <person name="Miller M.E."/>
            <person name="Silverstein K.A.T."/>
            <person name="Henningsen E."/>
            <person name="Hirsch C.D."/>
            <person name="Visser B."/>
            <person name="Pretorius Z.A."/>
            <person name="Steffenson B.J."/>
            <person name="Schwessinger B."/>
            <person name="Dodds P.N."/>
            <person name="Figueroa M."/>
        </authorList>
    </citation>
    <scope>NUCLEOTIDE SEQUENCE [LARGE SCALE GENOMIC DNA]</scope>
    <source>
        <strain evidence="3">21-0</strain>
        <strain evidence="2 5">Ug99</strain>
    </source>
</reference>
<dbReference type="Proteomes" id="UP000325313">
    <property type="component" value="Unassembled WGS sequence"/>
</dbReference>
<dbReference type="OrthoDB" id="73875at2759"/>
<keyword evidence="1" id="KW-1133">Transmembrane helix</keyword>
<evidence type="ECO:0000313" key="2">
    <source>
        <dbReference type="EMBL" id="KAA1088344.1"/>
    </source>
</evidence>
<evidence type="ECO:0000313" key="4">
    <source>
        <dbReference type="Proteomes" id="UP000324748"/>
    </source>
</evidence>
<feature type="transmembrane region" description="Helical" evidence="1">
    <location>
        <begin position="198"/>
        <end position="219"/>
    </location>
</feature>
<feature type="transmembrane region" description="Helical" evidence="1">
    <location>
        <begin position="21"/>
        <end position="39"/>
    </location>
</feature>
<dbReference type="EMBL" id="VDEP01000406">
    <property type="protein sequence ID" value="KAA1088344.1"/>
    <property type="molecule type" value="Genomic_DNA"/>
</dbReference>
<dbReference type="Proteomes" id="UP000324748">
    <property type="component" value="Unassembled WGS sequence"/>
</dbReference>
<dbReference type="EMBL" id="VSWC01000040">
    <property type="protein sequence ID" value="KAA1105333.1"/>
    <property type="molecule type" value="Genomic_DNA"/>
</dbReference>
<name>A0A5B0NIJ5_PUCGR</name>
<evidence type="ECO:0000313" key="3">
    <source>
        <dbReference type="EMBL" id="KAA1105333.1"/>
    </source>
</evidence>
<feature type="transmembrane region" description="Helical" evidence="1">
    <location>
        <begin position="166"/>
        <end position="186"/>
    </location>
</feature>
<evidence type="ECO:0000313" key="5">
    <source>
        <dbReference type="Proteomes" id="UP000325313"/>
    </source>
</evidence>
<evidence type="ECO:0000256" key="1">
    <source>
        <dbReference type="SAM" id="Phobius"/>
    </source>
</evidence>
<sequence>MDEESKSRLIKTLMEMAANSRSVECAAIAGIAIVLLAAYNEVPEYGDGRQAYTRFLLNNASPELFKQITRMERDAGQNDISGLRHKASSTIGSGDLDGHSGNLIQFTDLFKWGIIQLDLSDNKGRLTGINGHQVAWDRRSSTVSVTLIDDAFFSPLTYHPSRGSKLFTFFSLFILLCVCVFSHVFSKARNIVITYNDTISIGIKALYALAAGIGGVGFWDMNGDHHSMLIDSACENLAKFD</sequence>
<accession>A0A5B0NIJ5</accession>
<organism evidence="2 5">
    <name type="scientific">Puccinia graminis f. sp. tritici</name>
    <dbReference type="NCBI Taxonomy" id="56615"/>
    <lineage>
        <taxon>Eukaryota</taxon>
        <taxon>Fungi</taxon>
        <taxon>Dikarya</taxon>
        <taxon>Basidiomycota</taxon>
        <taxon>Pucciniomycotina</taxon>
        <taxon>Pucciniomycetes</taxon>
        <taxon>Pucciniales</taxon>
        <taxon>Pucciniaceae</taxon>
        <taxon>Puccinia</taxon>
    </lineage>
</organism>
<dbReference type="SUPFAM" id="SSF51445">
    <property type="entry name" value="(Trans)glycosidases"/>
    <property type="match status" value="1"/>
</dbReference>
<comment type="caution">
    <text evidence="2">The sequence shown here is derived from an EMBL/GenBank/DDBJ whole genome shotgun (WGS) entry which is preliminary data.</text>
</comment>
<protein>
    <recommendedName>
        <fullName evidence="6">Chitinase</fullName>
    </recommendedName>
</protein>
<keyword evidence="1" id="KW-0812">Transmembrane</keyword>
<gene>
    <name evidence="3" type="ORF">PGT21_003300</name>
    <name evidence="2" type="ORF">PGTUg99_017473</name>
</gene>
<proteinExistence type="predicted"/>
<keyword evidence="1" id="KW-0472">Membrane</keyword>
<dbReference type="AlphaFoldDB" id="A0A5B0NIJ5"/>
<dbReference type="Gene3D" id="3.20.20.80">
    <property type="entry name" value="Glycosidases"/>
    <property type="match status" value="1"/>
</dbReference>
<evidence type="ECO:0008006" key="6">
    <source>
        <dbReference type="Google" id="ProtNLM"/>
    </source>
</evidence>
<keyword evidence="4" id="KW-1185">Reference proteome</keyword>
<dbReference type="InterPro" id="IPR017853">
    <property type="entry name" value="GH"/>
</dbReference>